<feature type="transmembrane region" description="Helical" evidence="1">
    <location>
        <begin position="36"/>
        <end position="53"/>
    </location>
</feature>
<feature type="transmembrane region" description="Helical" evidence="1">
    <location>
        <begin position="60"/>
        <end position="83"/>
    </location>
</feature>
<proteinExistence type="predicted"/>
<evidence type="ECO:0000256" key="1">
    <source>
        <dbReference type="SAM" id="Phobius"/>
    </source>
</evidence>
<keyword evidence="3" id="KW-1185">Reference proteome</keyword>
<dbReference type="InterPro" id="IPR036259">
    <property type="entry name" value="MFS_trans_sf"/>
</dbReference>
<dbReference type="SUPFAM" id="SSF103473">
    <property type="entry name" value="MFS general substrate transporter"/>
    <property type="match status" value="1"/>
</dbReference>
<feature type="transmembrane region" description="Helical" evidence="1">
    <location>
        <begin position="12"/>
        <end position="30"/>
    </location>
</feature>
<sequence>MLSAGYPLGPAIGALLALSVGGTLGSWATAAAGDRFGHRATVVASFLLVAASFPTRPAGALGWSLGVGRTGAILGPLVVGVLMDAQASYTWNFYLFAGCATLGAVAALLVPRALGDGTGQLTDARRSSRAQ</sequence>
<gene>
    <name evidence="2" type="ORF">H4W80_002027</name>
</gene>
<organism evidence="2 3">
    <name type="scientific">Nonomuraea angiospora</name>
    <dbReference type="NCBI Taxonomy" id="46172"/>
    <lineage>
        <taxon>Bacteria</taxon>
        <taxon>Bacillati</taxon>
        <taxon>Actinomycetota</taxon>
        <taxon>Actinomycetes</taxon>
        <taxon>Streptosporangiales</taxon>
        <taxon>Streptosporangiaceae</taxon>
        <taxon>Nonomuraea</taxon>
    </lineage>
</organism>
<accession>A0ABR9LSZ1</accession>
<keyword evidence="1" id="KW-0472">Membrane</keyword>
<protein>
    <submittedName>
        <fullName evidence="2">Cyanate permease</fullName>
    </submittedName>
</protein>
<comment type="caution">
    <text evidence="2">The sequence shown here is derived from an EMBL/GenBank/DDBJ whole genome shotgun (WGS) entry which is preliminary data.</text>
</comment>
<keyword evidence="1" id="KW-0812">Transmembrane</keyword>
<dbReference type="Proteomes" id="UP000633509">
    <property type="component" value="Unassembled WGS sequence"/>
</dbReference>
<evidence type="ECO:0000313" key="3">
    <source>
        <dbReference type="Proteomes" id="UP000633509"/>
    </source>
</evidence>
<reference evidence="2 3" key="1">
    <citation type="submission" date="2020-10" db="EMBL/GenBank/DDBJ databases">
        <title>Sequencing the genomes of 1000 actinobacteria strains.</title>
        <authorList>
            <person name="Klenk H.-P."/>
        </authorList>
    </citation>
    <scope>NUCLEOTIDE SEQUENCE [LARGE SCALE GENOMIC DNA]</scope>
    <source>
        <strain evidence="2 3">DSM 43173</strain>
    </source>
</reference>
<dbReference type="Gene3D" id="1.20.1250.20">
    <property type="entry name" value="MFS general substrate transporter like domains"/>
    <property type="match status" value="1"/>
</dbReference>
<keyword evidence="1" id="KW-1133">Transmembrane helix</keyword>
<dbReference type="EMBL" id="JADBEK010000001">
    <property type="protein sequence ID" value="MBE1583769.1"/>
    <property type="molecule type" value="Genomic_DNA"/>
</dbReference>
<feature type="transmembrane region" description="Helical" evidence="1">
    <location>
        <begin position="89"/>
        <end position="110"/>
    </location>
</feature>
<dbReference type="RefSeq" id="WP_192784817.1">
    <property type="nucleotide sequence ID" value="NZ_JADBEK010000001.1"/>
</dbReference>
<evidence type="ECO:0000313" key="2">
    <source>
        <dbReference type="EMBL" id="MBE1583769.1"/>
    </source>
</evidence>
<name>A0ABR9LSZ1_9ACTN</name>